<feature type="transmembrane region" description="Helical" evidence="1">
    <location>
        <begin position="96"/>
        <end position="113"/>
    </location>
</feature>
<dbReference type="AlphaFoldDB" id="A0AB39SJH7"/>
<proteinExistence type="predicted"/>
<name>A0AB39SJH7_9ACTN</name>
<dbReference type="Pfam" id="PF10990">
    <property type="entry name" value="DUF2809"/>
    <property type="match status" value="1"/>
</dbReference>
<dbReference type="EMBL" id="CP163440">
    <property type="protein sequence ID" value="XDQ68475.1"/>
    <property type="molecule type" value="Genomic_DNA"/>
</dbReference>
<evidence type="ECO:0000313" key="2">
    <source>
        <dbReference type="EMBL" id="XDQ68475.1"/>
    </source>
</evidence>
<dbReference type="InterPro" id="IPR021257">
    <property type="entry name" value="DUF2809"/>
</dbReference>
<keyword evidence="1" id="KW-0812">Transmembrane</keyword>
<accession>A0AB39SJH7</accession>
<gene>
    <name evidence="2" type="ORF">AB5J50_02340</name>
</gene>
<dbReference type="RefSeq" id="WP_369265281.1">
    <property type="nucleotide sequence ID" value="NZ_CP163440.1"/>
</dbReference>
<organism evidence="2">
    <name type="scientific">Streptomyces sp. R35</name>
    <dbReference type="NCBI Taxonomy" id="3238630"/>
    <lineage>
        <taxon>Bacteria</taxon>
        <taxon>Bacillati</taxon>
        <taxon>Actinomycetota</taxon>
        <taxon>Actinomycetes</taxon>
        <taxon>Kitasatosporales</taxon>
        <taxon>Streptomycetaceae</taxon>
        <taxon>Streptomyces</taxon>
    </lineage>
</organism>
<protein>
    <submittedName>
        <fullName evidence="2">DUF2809 domain-containing protein</fullName>
    </submittedName>
</protein>
<keyword evidence="1" id="KW-1133">Transmembrane helix</keyword>
<reference evidence="2" key="1">
    <citation type="submission" date="2024-07" db="EMBL/GenBank/DDBJ databases">
        <authorList>
            <person name="Yu S.T."/>
        </authorList>
    </citation>
    <scope>NUCLEOTIDE SEQUENCE</scope>
    <source>
        <strain evidence="2">R35</strain>
    </source>
</reference>
<sequence>MASGAAVLTVAVGLGARAGMEGDVAKYSGDALYTTLVYTLVVLAAPRAKPLTAAGVALGISWAVEFLQLSGVPAELSRRSVVAHLILGSTFHTPDLFWYAVGAALGWCIHAAGRGQTAKRRT</sequence>
<evidence type="ECO:0000256" key="1">
    <source>
        <dbReference type="SAM" id="Phobius"/>
    </source>
</evidence>
<keyword evidence="1" id="KW-0472">Membrane</keyword>